<organism evidence="3 4">
    <name type="scientific">Gloeophyllum trabeum (strain ATCC 11539 / FP-39264 / Madison 617)</name>
    <name type="common">Brown rot fungus</name>
    <dbReference type="NCBI Taxonomy" id="670483"/>
    <lineage>
        <taxon>Eukaryota</taxon>
        <taxon>Fungi</taxon>
        <taxon>Dikarya</taxon>
        <taxon>Basidiomycota</taxon>
        <taxon>Agaricomycotina</taxon>
        <taxon>Agaricomycetes</taxon>
        <taxon>Gloeophyllales</taxon>
        <taxon>Gloeophyllaceae</taxon>
        <taxon>Gloeophyllum</taxon>
    </lineage>
</organism>
<dbReference type="GeneID" id="19304407"/>
<dbReference type="HOGENOM" id="CLU_723568_0_0_1"/>
<feature type="region of interest" description="Disordered" evidence="1">
    <location>
        <begin position="368"/>
        <end position="410"/>
    </location>
</feature>
<accession>S7RK81</accession>
<dbReference type="OrthoDB" id="2886486at2759"/>
<evidence type="ECO:0000313" key="4">
    <source>
        <dbReference type="Proteomes" id="UP000030669"/>
    </source>
</evidence>
<dbReference type="AlphaFoldDB" id="S7RK81"/>
<gene>
    <name evidence="3" type="ORF">GLOTRDRAFT_139988</name>
</gene>
<dbReference type="KEGG" id="gtr:GLOTRDRAFT_139988"/>
<dbReference type="Pfam" id="PF12937">
    <property type="entry name" value="F-box-like"/>
    <property type="match status" value="1"/>
</dbReference>
<dbReference type="OMA" id="PHVFPFH"/>
<dbReference type="RefSeq" id="XP_007868347.1">
    <property type="nucleotide sequence ID" value="XM_007870156.1"/>
</dbReference>
<name>S7RK81_GLOTA</name>
<evidence type="ECO:0000313" key="3">
    <source>
        <dbReference type="EMBL" id="EPQ53039.1"/>
    </source>
</evidence>
<evidence type="ECO:0000259" key="2">
    <source>
        <dbReference type="PROSITE" id="PS50181"/>
    </source>
</evidence>
<dbReference type="PROSITE" id="PS50181">
    <property type="entry name" value="FBOX"/>
    <property type="match status" value="1"/>
</dbReference>
<keyword evidence="4" id="KW-1185">Reference proteome</keyword>
<proteinExistence type="predicted"/>
<dbReference type="eggNOG" id="ENOG502SGW6">
    <property type="taxonomic scope" value="Eukaryota"/>
</dbReference>
<sequence length="410" mass="45229">MDQYFCALCGGPFSVPERTRAGPADPDKDARTLVEGDEDFEYTYDGERVAKEELMWLVRLRVLAPYYDQREYPTGMRVRDGYWVSGVGVECSLNTATVPYLYDDVENEDDLDARDKDGVAEAIDVYGDPDDRAPRALWAYPFHDGCFQILEAALAFAEDQPGAPTRIPWSVVHHVFGTHCEAEGGVDCALQLDYGHTCIEQYWTVNRGEERYVSDPINVPALRELLTNPPPLAAASTPPPKLGHINTKSDAFARLPAELLFQVLSYLPDAAVAALRLASRAVASLALDASQAFWRARIAYLPCVLPADLEWTKGKGGDWREVYRILRVGEVEALGFTNRRRVWGICMGVVREAAELVKGGFVPEDVRMCERDGGSEGGHQYAGEHGSGGEDESEQGNESEAEDGDDALEG</sequence>
<dbReference type="InterPro" id="IPR001810">
    <property type="entry name" value="F-box_dom"/>
</dbReference>
<evidence type="ECO:0000256" key="1">
    <source>
        <dbReference type="SAM" id="MobiDB-lite"/>
    </source>
</evidence>
<reference evidence="3 4" key="1">
    <citation type="journal article" date="2012" name="Science">
        <title>The Paleozoic origin of enzymatic lignin decomposition reconstructed from 31 fungal genomes.</title>
        <authorList>
            <person name="Floudas D."/>
            <person name="Binder M."/>
            <person name="Riley R."/>
            <person name="Barry K."/>
            <person name="Blanchette R.A."/>
            <person name="Henrissat B."/>
            <person name="Martinez A.T."/>
            <person name="Otillar R."/>
            <person name="Spatafora J.W."/>
            <person name="Yadav J.S."/>
            <person name="Aerts A."/>
            <person name="Benoit I."/>
            <person name="Boyd A."/>
            <person name="Carlson A."/>
            <person name="Copeland A."/>
            <person name="Coutinho P.M."/>
            <person name="de Vries R.P."/>
            <person name="Ferreira P."/>
            <person name="Findley K."/>
            <person name="Foster B."/>
            <person name="Gaskell J."/>
            <person name="Glotzer D."/>
            <person name="Gorecki P."/>
            <person name="Heitman J."/>
            <person name="Hesse C."/>
            <person name="Hori C."/>
            <person name="Igarashi K."/>
            <person name="Jurgens J.A."/>
            <person name="Kallen N."/>
            <person name="Kersten P."/>
            <person name="Kohler A."/>
            <person name="Kuees U."/>
            <person name="Kumar T.K.A."/>
            <person name="Kuo A."/>
            <person name="LaButti K."/>
            <person name="Larrondo L.F."/>
            <person name="Lindquist E."/>
            <person name="Ling A."/>
            <person name="Lombard V."/>
            <person name="Lucas S."/>
            <person name="Lundell T."/>
            <person name="Martin R."/>
            <person name="McLaughlin D.J."/>
            <person name="Morgenstern I."/>
            <person name="Morin E."/>
            <person name="Murat C."/>
            <person name="Nagy L.G."/>
            <person name="Nolan M."/>
            <person name="Ohm R.A."/>
            <person name="Patyshakuliyeva A."/>
            <person name="Rokas A."/>
            <person name="Ruiz-Duenas F.J."/>
            <person name="Sabat G."/>
            <person name="Salamov A."/>
            <person name="Samejima M."/>
            <person name="Schmutz J."/>
            <person name="Slot J.C."/>
            <person name="St John F."/>
            <person name="Stenlid J."/>
            <person name="Sun H."/>
            <person name="Sun S."/>
            <person name="Syed K."/>
            <person name="Tsang A."/>
            <person name="Wiebenga A."/>
            <person name="Young D."/>
            <person name="Pisabarro A."/>
            <person name="Eastwood D.C."/>
            <person name="Martin F."/>
            <person name="Cullen D."/>
            <person name="Grigoriev I.V."/>
            <person name="Hibbett D.S."/>
        </authorList>
    </citation>
    <scope>NUCLEOTIDE SEQUENCE [LARGE SCALE GENOMIC DNA]</scope>
    <source>
        <strain evidence="3 4">ATCC 11539</strain>
    </source>
</reference>
<dbReference type="Gene3D" id="1.20.1280.50">
    <property type="match status" value="1"/>
</dbReference>
<dbReference type="SUPFAM" id="SSF81383">
    <property type="entry name" value="F-box domain"/>
    <property type="match status" value="1"/>
</dbReference>
<feature type="compositionally biased region" description="Acidic residues" evidence="1">
    <location>
        <begin position="389"/>
        <end position="410"/>
    </location>
</feature>
<dbReference type="InterPro" id="IPR036047">
    <property type="entry name" value="F-box-like_dom_sf"/>
</dbReference>
<dbReference type="Proteomes" id="UP000030669">
    <property type="component" value="Unassembled WGS sequence"/>
</dbReference>
<protein>
    <recommendedName>
        <fullName evidence="2">F-box domain-containing protein</fullName>
    </recommendedName>
</protein>
<feature type="domain" description="F-box" evidence="2">
    <location>
        <begin position="249"/>
        <end position="297"/>
    </location>
</feature>
<dbReference type="EMBL" id="KB469306">
    <property type="protein sequence ID" value="EPQ53039.1"/>
    <property type="molecule type" value="Genomic_DNA"/>
</dbReference>